<dbReference type="PRINTS" id="PR00080">
    <property type="entry name" value="SDRFAMILY"/>
</dbReference>
<dbReference type="OrthoDB" id="3212478at2"/>
<keyword evidence="2" id="KW-0560">Oxidoreductase</keyword>
<evidence type="ECO:0000313" key="4">
    <source>
        <dbReference type="EMBL" id="TDO41335.1"/>
    </source>
</evidence>
<dbReference type="NCBIfam" id="NF006119">
    <property type="entry name" value="PRK08264.1-5"/>
    <property type="match status" value="1"/>
</dbReference>
<dbReference type="GO" id="GO:0005829">
    <property type="term" value="C:cytosol"/>
    <property type="evidence" value="ECO:0007669"/>
    <property type="project" value="TreeGrafter"/>
</dbReference>
<protein>
    <submittedName>
        <fullName evidence="4">NADP-dependent 3-hydroxy acid dehydrogenase YdfG</fullName>
    </submittedName>
</protein>
<name>A0A4R6K2E9_9ACTN</name>
<accession>A0A4R6K2E9</accession>
<evidence type="ECO:0000256" key="2">
    <source>
        <dbReference type="ARBA" id="ARBA00023002"/>
    </source>
</evidence>
<dbReference type="GO" id="GO:0016491">
    <property type="term" value="F:oxidoreductase activity"/>
    <property type="evidence" value="ECO:0007669"/>
    <property type="project" value="UniProtKB-KW"/>
</dbReference>
<dbReference type="SUPFAM" id="SSF51735">
    <property type="entry name" value="NAD(P)-binding Rossmann-fold domains"/>
    <property type="match status" value="1"/>
</dbReference>
<comment type="caution">
    <text evidence="4">The sequence shown here is derived from an EMBL/GenBank/DDBJ whole genome shotgun (WGS) entry which is preliminary data.</text>
</comment>
<reference evidence="4 5" key="1">
    <citation type="submission" date="2019-03" db="EMBL/GenBank/DDBJ databases">
        <title>Sequencing the genomes of 1000 actinobacteria strains.</title>
        <authorList>
            <person name="Klenk H.-P."/>
        </authorList>
    </citation>
    <scope>NUCLEOTIDE SEQUENCE [LARGE SCALE GENOMIC DNA]</scope>
    <source>
        <strain evidence="4 5">DSM 43805</strain>
    </source>
</reference>
<dbReference type="PRINTS" id="PR00081">
    <property type="entry name" value="GDHRDH"/>
</dbReference>
<dbReference type="InterPro" id="IPR002347">
    <property type="entry name" value="SDR_fam"/>
</dbReference>
<dbReference type="AlphaFoldDB" id="A0A4R6K2E9"/>
<keyword evidence="5" id="KW-1185">Reference proteome</keyword>
<dbReference type="Proteomes" id="UP000294901">
    <property type="component" value="Unassembled WGS sequence"/>
</dbReference>
<evidence type="ECO:0000313" key="5">
    <source>
        <dbReference type="Proteomes" id="UP000294901"/>
    </source>
</evidence>
<organism evidence="4 5">
    <name type="scientific">Paractinoplanes brasiliensis</name>
    <dbReference type="NCBI Taxonomy" id="52695"/>
    <lineage>
        <taxon>Bacteria</taxon>
        <taxon>Bacillati</taxon>
        <taxon>Actinomycetota</taxon>
        <taxon>Actinomycetes</taxon>
        <taxon>Micromonosporales</taxon>
        <taxon>Micromonosporaceae</taxon>
        <taxon>Paractinoplanes</taxon>
    </lineage>
</organism>
<dbReference type="Pfam" id="PF00106">
    <property type="entry name" value="adh_short"/>
    <property type="match status" value="1"/>
</dbReference>
<dbReference type="EMBL" id="SNWR01000001">
    <property type="protein sequence ID" value="TDO41335.1"/>
    <property type="molecule type" value="Genomic_DNA"/>
</dbReference>
<proteinExistence type="inferred from homology"/>
<dbReference type="RefSeq" id="WP_133875370.1">
    <property type="nucleotide sequence ID" value="NZ_BOMD01000029.1"/>
</dbReference>
<evidence type="ECO:0000256" key="1">
    <source>
        <dbReference type="ARBA" id="ARBA00006484"/>
    </source>
</evidence>
<dbReference type="Gene3D" id="3.40.50.720">
    <property type="entry name" value="NAD(P)-binding Rossmann-like Domain"/>
    <property type="match status" value="1"/>
</dbReference>
<gene>
    <name evidence="4" type="ORF">C8E87_5067</name>
</gene>
<evidence type="ECO:0000256" key="3">
    <source>
        <dbReference type="RuleBase" id="RU000363"/>
    </source>
</evidence>
<comment type="similarity">
    <text evidence="1 3">Belongs to the short-chain dehydrogenases/reductases (SDR) family.</text>
</comment>
<dbReference type="PANTHER" id="PTHR43391">
    <property type="entry name" value="RETINOL DEHYDROGENASE-RELATED"/>
    <property type="match status" value="1"/>
</dbReference>
<sequence length="235" mass="24391">MHISGAIALVTGANRGLGRQFATQLLERGATKVYATARRPELVDTPGVEVLPLDITDPASVAAAVAAAGDVNLLVNNAGAALGAGLVTGDLDQLHREMDTNYWGTLSMIRAFAPQLAGGAILNVLSVLSWIGFQGSGGYAASKSAQWALTNGVRLELADQGTQVTGLHLGAADTDMTAGYDVPKAHPAVIVKAGLDGLEAGHWEVLADEWSRVAKAGLSGDPRAYYSDPYDLLRS</sequence>
<dbReference type="PANTHER" id="PTHR43391:SF91">
    <property type="entry name" value="OS04G0390700 PROTEIN"/>
    <property type="match status" value="1"/>
</dbReference>
<dbReference type="InterPro" id="IPR036291">
    <property type="entry name" value="NAD(P)-bd_dom_sf"/>
</dbReference>